<dbReference type="Proteomes" id="UP000295573">
    <property type="component" value="Unassembled WGS sequence"/>
</dbReference>
<dbReference type="Gene3D" id="1.10.10.60">
    <property type="entry name" value="Homeodomain-like"/>
    <property type="match status" value="1"/>
</dbReference>
<evidence type="ECO:0000256" key="1">
    <source>
        <dbReference type="ARBA" id="ARBA00023015"/>
    </source>
</evidence>
<evidence type="ECO:0000256" key="3">
    <source>
        <dbReference type="ARBA" id="ARBA00023163"/>
    </source>
</evidence>
<dbReference type="EMBL" id="SLWR01000001">
    <property type="protein sequence ID" value="TCO51244.1"/>
    <property type="molecule type" value="Genomic_DNA"/>
</dbReference>
<dbReference type="SUPFAM" id="SSF46689">
    <property type="entry name" value="Homeodomain-like"/>
    <property type="match status" value="1"/>
</dbReference>
<evidence type="ECO:0000256" key="2">
    <source>
        <dbReference type="ARBA" id="ARBA00023125"/>
    </source>
</evidence>
<feature type="DNA-binding region" description="H-T-H motif" evidence="4">
    <location>
        <begin position="55"/>
        <end position="74"/>
    </location>
</feature>
<dbReference type="PRINTS" id="PR00455">
    <property type="entry name" value="HTHTETR"/>
</dbReference>
<protein>
    <submittedName>
        <fullName evidence="6">TetR family transcriptional regulator</fullName>
    </submittedName>
</protein>
<dbReference type="Pfam" id="PF00440">
    <property type="entry name" value="TetR_N"/>
    <property type="match status" value="1"/>
</dbReference>
<dbReference type="Pfam" id="PF16925">
    <property type="entry name" value="TetR_C_13"/>
    <property type="match status" value="1"/>
</dbReference>
<dbReference type="PANTHER" id="PTHR47506:SF1">
    <property type="entry name" value="HTH-TYPE TRANSCRIPTIONAL REGULATOR YJDC"/>
    <property type="match status" value="1"/>
</dbReference>
<reference evidence="6 7" key="1">
    <citation type="journal article" date="2015" name="Stand. Genomic Sci.">
        <title>Genomic Encyclopedia of Bacterial and Archaeal Type Strains, Phase III: the genomes of soil and plant-associated and newly described type strains.</title>
        <authorList>
            <person name="Whitman W.B."/>
            <person name="Woyke T."/>
            <person name="Klenk H.P."/>
            <person name="Zhou Y."/>
            <person name="Lilburn T.G."/>
            <person name="Beck B.J."/>
            <person name="De Vos P."/>
            <person name="Vandamme P."/>
            <person name="Eisen J.A."/>
            <person name="Garrity G."/>
            <person name="Hugenholtz P."/>
            <person name="Kyrpides N.C."/>
        </authorList>
    </citation>
    <scope>NUCLEOTIDE SEQUENCE [LARGE SCALE GENOMIC DNA]</scope>
    <source>
        <strain evidence="6 7">VKM Ac-2541</strain>
    </source>
</reference>
<accession>A0A4R2IZY3</accession>
<keyword evidence="3" id="KW-0804">Transcription</keyword>
<dbReference type="InterPro" id="IPR001647">
    <property type="entry name" value="HTH_TetR"/>
</dbReference>
<comment type="caution">
    <text evidence="6">The sequence shown here is derived from an EMBL/GenBank/DDBJ whole genome shotgun (WGS) entry which is preliminary data.</text>
</comment>
<dbReference type="InterPro" id="IPR011075">
    <property type="entry name" value="TetR_C"/>
</dbReference>
<dbReference type="PANTHER" id="PTHR47506">
    <property type="entry name" value="TRANSCRIPTIONAL REGULATORY PROTEIN"/>
    <property type="match status" value="1"/>
</dbReference>
<keyword evidence="7" id="KW-1185">Reference proteome</keyword>
<keyword evidence="1" id="KW-0805">Transcription regulation</keyword>
<keyword evidence="2 4" id="KW-0238">DNA-binding</keyword>
<evidence type="ECO:0000313" key="6">
    <source>
        <dbReference type="EMBL" id="TCO51244.1"/>
    </source>
</evidence>
<organism evidence="6 7">
    <name type="scientific">Kribbella antiqua</name>
    <dbReference type="NCBI Taxonomy" id="2512217"/>
    <lineage>
        <taxon>Bacteria</taxon>
        <taxon>Bacillati</taxon>
        <taxon>Actinomycetota</taxon>
        <taxon>Actinomycetes</taxon>
        <taxon>Propionibacteriales</taxon>
        <taxon>Kribbellaceae</taxon>
        <taxon>Kribbella</taxon>
    </lineage>
</organism>
<dbReference type="SUPFAM" id="SSF48498">
    <property type="entry name" value="Tetracyclin repressor-like, C-terminal domain"/>
    <property type="match status" value="1"/>
</dbReference>
<dbReference type="InterPro" id="IPR009057">
    <property type="entry name" value="Homeodomain-like_sf"/>
</dbReference>
<evidence type="ECO:0000313" key="7">
    <source>
        <dbReference type="Proteomes" id="UP000295573"/>
    </source>
</evidence>
<name>A0A4R2IZY3_9ACTN</name>
<dbReference type="GO" id="GO:0003677">
    <property type="term" value="F:DNA binding"/>
    <property type="evidence" value="ECO:0007669"/>
    <property type="project" value="UniProtKB-UniRule"/>
</dbReference>
<evidence type="ECO:0000256" key="4">
    <source>
        <dbReference type="PROSITE-ProRule" id="PRU00335"/>
    </source>
</evidence>
<dbReference type="PROSITE" id="PS50977">
    <property type="entry name" value="HTH_TETR_2"/>
    <property type="match status" value="1"/>
</dbReference>
<dbReference type="Gene3D" id="1.10.357.10">
    <property type="entry name" value="Tetracycline Repressor, domain 2"/>
    <property type="match status" value="1"/>
</dbReference>
<gene>
    <name evidence="6" type="ORF">EV646_101227</name>
</gene>
<dbReference type="InterPro" id="IPR036271">
    <property type="entry name" value="Tet_transcr_reg_TetR-rel_C_sf"/>
</dbReference>
<dbReference type="AlphaFoldDB" id="A0A4R2IZY3"/>
<proteinExistence type="predicted"/>
<sequence length="216" mass="23590">MLSTLVTLSSGGPFWIKQSITCYGVRMARPRTFYEDHAVAAAMNLFWTHGYEGTSTQDLCEATGLGRSSIYNTFSSKRDLFDRALRQYMETKTAAQLDLIQSELPIRERVRRILWDAVEPDPAEPLGCLVVNSLVELAPHDREVADALDRDHAVKIAALTTAFRAAQASGEIDAGHDPAALADYVYVVLSGLRVSARGGASRAAQEAVVTAALRTF</sequence>
<evidence type="ECO:0000259" key="5">
    <source>
        <dbReference type="PROSITE" id="PS50977"/>
    </source>
</evidence>
<feature type="domain" description="HTH tetR-type" evidence="5">
    <location>
        <begin position="32"/>
        <end position="92"/>
    </location>
</feature>